<reference evidence="1 2" key="1">
    <citation type="journal article" date="2020" name="Microbiome">
        <title>Single-cell genomics of uncultured bacteria reveals dietary fiber responders in the mouse gut microbiota.</title>
        <authorList>
            <person name="Chijiiwa R."/>
            <person name="Hosokawa M."/>
            <person name="Kogawa M."/>
            <person name="Nishikawa Y."/>
            <person name="Ide K."/>
            <person name="Sakanashi C."/>
            <person name="Takahashi K."/>
            <person name="Takeyama H."/>
        </authorList>
    </citation>
    <scope>NUCLEOTIDE SEQUENCE [LARGE SCALE GENOMIC DNA]</scope>
    <source>
        <strain evidence="1">IMSAGC_001</strain>
    </source>
</reference>
<comment type="caution">
    <text evidence="1">The sequence shown here is derived from an EMBL/GenBank/DDBJ whole genome shotgun (WGS) entry which is preliminary data.</text>
</comment>
<sequence length="50" mass="5701">MLIDFCQYILGDSLVRFHGITLHTSLRLADITSGPFDSRDKLAQWIHGKI</sequence>
<evidence type="ECO:0000313" key="1">
    <source>
        <dbReference type="EMBL" id="GFH88332.1"/>
    </source>
</evidence>
<organism evidence="1 2">
    <name type="scientific">Bacteroides acidifaciens</name>
    <dbReference type="NCBI Taxonomy" id="85831"/>
    <lineage>
        <taxon>Bacteria</taxon>
        <taxon>Pseudomonadati</taxon>
        <taxon>Bacteroidota</taxon>
        <taxon>Bacteroidia</taxon>
        <taxon>Bacteroidales</taxon>
        <taxon>Bacteroidaceae</taxon>
        <taxon>Bacteroides</taxon>
    </lineage>
</organism>
<dbReference type="AlphaFoldDB" id="A0A7J0A872"/>
<protein>
    <submittedName>
        <fullName evidence="1">Uncharacterized protein</fullName>
    </submittedName>
</protein>
<evidence type="ECO:0000313" key="2">
    <source>
        <dbReference type="Proteomes" id="UP000491181"/>
    </source>
</evidence>
<dbReference type="EMBL" id="BLLS01000188">
    <property type="protein sequence ID" value="GFH88332.1"/>
    <property type="molecule type" value="Genomic_DNA"/>
</dbReference>
<accession>A0A7J0A872</accession>
<dbReference type="Proteomes" id="UP000491181">
    <property type="component" value="Unassembled WGS sequence"/>
</dbReference>
<gene>
    <name evidence="1" type="ORF">IMSAGC001_03774</name>
</gene>
<proteinExistence type="predicted"/>
<name>A0A7J0A872_9BACE</name>